<organism evidence="2 3">
    <name type="scientific">Sulfobacillus benefaciens</name>
    <dbReference type="NCBI Taxonomy" id="453960"/>
    <lineage>
        <taxon>Bacteria</taxon>
        <taxon>Bacillati</taxon>
        <taxon>Bacillota</taxon>
        <taxon>Clostridia</taxon>
        <taxon>Eubacteriales</taxon>
        <taxon>Clostridiales Family XVII. Incertae Sedis</taxon>
        <taxon>Sulfobacillus</taxon>
    </lineage>
</organism>
<protein>
    <recommendedName>
        <fullName evidence="1">UspA domain-containing protein</fullName>
    </recommendedName>
</protein>
<evidence type="ECO:0000259" key="1">
    <source>
        <dbReference type="Pfam" id="PF00582"/>
    </source>
</evidence>
<dbReference type="Pfam" id="PF00582">
    <property type="entry name" value="Usp"/>
    <property type="match status" value="1"/>
</dbReference>
<feature type="domain" description="UspA" evidence="1">
    <location>
        <begin position="1"/>
        <end position="139"/>
    </location>
</feature>
<dbReference type="InterPro" id="IPR006016">
    <property type="entry name" value="UspA"/>
</dbReference>
<gene>
    <name evidence="2" type="ORF">C7B46_12880</name>
</gene>
<name>A0A2T2XE67_9FIRM</name>
<proteinExistence type="predicted"/>
<dbReference type="AlphaFoldDB" id="A0A2T2XE67"/>
<dbReference type="Gene3D" id="3.40.50.620">
    <property type="entry name" value="HUPs"/>
    <property type="match status" value="1"/>
</dbReference>
<dbReference type="EMBL" id="PXYW01000032">
    <property type="protein sequence ID" value="PSR32789.1"/>
    <property type="molecule type" value="Genomic_DNA"/>
</dbReference>
<dbReference type="InterPro" id="IPR014729">
    <property type="entry name" value="Rossmann-like_a/b/a_fold"/>
</dbReference>
<accession>A0A2T2XE67</accession>
<reference evidence="2 3" key="1">
    <citation type="journal article" date="2014" name="BMC Genomics">
        <title>Comparison of environmental and isolate Sulfobacillus genomes reveals diverse carbon, sulfur, nitrogen, and hydrogen metabolisms.</title>
        <authorList>
            <person name="Justice N.B."/>
            <person name="Norman A."/>
            <person name="Brown C.T."/>
            <person name="Singh A."/>
            <person name="Thomas B.C."/>
            <person name="Banfield J.F."/>
        </authorList>
    </citation>
    <scope>NUCLEOTIDE SEQUENCE [LARGE SCALE GENOMIC DNA]</scope>
    <source>
        <strain evidence="2">AMDSBA4</strain>
    </source>
</reference>
<comment type="caution">
    <text evidence="2">The sequence shown here is derived from an EMBL/GenBank/DDBJ whole genome shotgun (WGS) entry which is preliminary data.</text>
</comment>
<dbReference type="SUPFAM" id="SSF52402">
    <property type="entry name" value="Adenine nucleotide alpha hydrolases-like"/>
    <property type="match status" value="1"/>
</dbReference>
<dbReference type="CDD" id="cd00293">
    <property type="entry name" value="USP-like"/>
    <property type="match status" value="1"/>
</dbReference>
<dbReference type="Proteomes" id="UP000242972">
    <property type="component" value="Unassembled WGS sequence"/>
</dbReference>
<evidence type="ECO:0000313" key="3">
    <source>
        <dbReference type="Proteomes" id="UP000242972"/>
    </source>
</evidence>
<sequence>MQRILLALDSRGHADAAAGVVRGWLAHDLRVRVVMLYVTEMVRGRFPGPRLPMSYEREVAQAIEERMMTDVFRPYSSRVQFIHRNGFSVSQVICATAQELRCEMIVLGGSPPRGLWRWFGYDIPKDVLQRASVSVAVIRPSESKTLVVKHFRTAKTNTGSVRDEQCPDG</sequence>
<evidence type="ECO:0000313" key="2">
    <source>
        <dbReference type="EMBL" id="PSR32789.1"/>
    </source>
</evidence>